<dbReference type="CDD" id="cd09274">
    <property type="entry name" value="RNase_HI_RT_Ty3"/>
    <property type="match status" value="1"/>
</dbReference>
<evidence type="ECO:0000256" key="8">
    <source>
        <dbReference type="SAM" id="MobiDB-lite"/>
    </source>
</evidence>
<dbReference type="OMA" id="THEMDIE"/>
<keyword evidence="11" id="KW-1185">Reference proteome</keyword>
<evidence type="ECO:0000256" key="2">
    <source>
        <dbReference type="ARBA" id="ARBA00022679"/>
    </source>
</evidence>
<dbReference type="Gene3D" id="3.30.70.270">
    <property type="match status" value="1"/>
</dbReference>
<name>A0A1I8AYE2_MELHA</name>
<evidence type="ECO:0000256" key="7">
    <source>
        <dbReference type="ARBA" id="ARBA00022918"/>
    </source>
</evidence>
<dbReference type="PROSITE" id="PS50994">
    <property type="entry name" value="INTEGRASE"/>
    <property type="match status" value="1"/>
</dbReference>
<dbReference type="InterPro" id="IPR001969">
    <property type="entry name" value="Aspartic_peptidase_AS"/>
</dbReference>
<keyword evidence="7" id="KW-0695">RNA-directed DNA polymerase</keyword>
<dbReference type="Pfam" id="PF00078">
    <property type="entry name" value="RVT_1"/>
    <property type="match status" value="1"/>
</dbReference>
<dbReference type="GO" id="GO:0004190">
    <property type="term" value="F:aspartic-type endopeptidase activity"/>
    <property type="evidence" value="ECO:0007669"/>
    <property type="project" value="InterPro"/>
</dbReference>
<dbReference type="GO" id="GO:0003676">
    <property type="term" value="F:nucleic acid binding"/>
    <property type="evidence" value="ECO:0007669"/>
    <property type="project" value="InterPro"/>
</dbReference>
<accession>A0A1I8AYE2</accession>
<evidence type="ECO:0000256" key="1">
    <source>
        <dbReference type="ARBA" id="ARBA00012493"/>
    </source>
</evidence>
<keyword evidence="3" id="KW-0548">Nucleotidyltransferase</keyword>
<proteinExistence type="predicted"/>
<organism evidence="11 12">
    <name type="scientific">Meloidogyne hapla</name>
    <name type="common">Root-knot nematode worm</name>
    <dbReference type="NCBI Taxonomy" id="6305"/>
    <lineage>
        <taxon>Eukaryota</taxon>
        <taxon>Metazoa</taxon>
        <taxon>Ecdysozoa</taxon>
        <taxon>Nematoda</taxon>
        <taxon>Chromadorea</taxon>
        <taxon>Rhabditida</taxon>
        <taxon>Tylenchina</taxon>
        <taxon>Tylenchomorpha</taxon>
        <taxon>Tylenchoidea</taxon>
        <taxon>Meloidogynidae</taxon>
        <taxon>Meloidogyninae</taxon>
        <taxon>Meloidogyne</taxon>
    </lineage>
</organism>
<dbReference type="GO" id="GO:0042575">
    <property type="term" value="C:DNA polymerase complex"/>
    <property type="evidence" value="ECO:0007669"/>
    <property type="project" value="UniProtKB-ARBA"/>
</dbReference>
<dbReference type="PANTHER" id="PTHR37984:SF5">
    <property type="entry name" value="PROTEIN NYNRIN-LIKE"/>
    <property type="match status" value="1"/>
</dbReference>
<dbReference type="GO" id="GO:0015074">
    <property type="term" value="P:DNA integration"/>
    <property type="evidence" value="ECO:0007669"/>
    <property type="project" value="InterPro"/>
</dbReference>
<dbReference type="SUPFAM" id="SSF56672">
    <property type="entry name" value="DNA/RNA polymerases"/>
    <property type="match status" value="1"/>
</dbReference>
<dbReference type="AlphaFoldDB" id="A0A1I8AYE2"/>
<keyword evidence="4" id="KW-0540">Nuclease</keyword>
<dbReference type="GO" id="GO:0003964">
    <property type="term" value="F:RNA-directed DNA polymerase activity"/>
    <property type="evidence" value="ECO:0007669"/>
    <property type="project" value="UniProtKB-KW"/>
</dbReference>
<keyword evidence="2" id="KW-0808">Transferase</keyword>
<dbReference type="Pfam" id="PF00665">
    <property type="entry name" value="rve"/>
    <property type="match status" value="1"/>
</dbReference>
<dbReference type="InterPro" id="IPR043128">
    <property type="entry name" value="Rev_trsase/Diguanyl_cyclase"/>
</dbReference>
<evidence type="ECO:0000313" key="12">
    <source>
        <dbReference type="WBParaSite" id="MhA1_Contig1102.frz3.fgene1"/>
    </source>
</evidence>
<dbReference type="PROSITE" id="PS00141">
    <property type="entry name" value="ASP_PROTEASE"/>
    <property type="match status" value="1"/>
</dbReference>
<dbReference type="CDD" id="cd01647">
    <property type="entry name" value="RT_LTR"/>
    <property type="match status" value="1"/>
</dbReference>
<feature type="domain" description="Integrase catalytic" evidence="10">
    <location>
        <begin position="631"/>
        <end position="794"/>
    </location>
</feature>
<sequence>MGKLLEKIKFWRKPKYCKENKEIEKPNRQILRIESDCDIDWLTKKVLLNGIEVEFILDSGAQISCISENTWKSIGCPRLIETKYSGKSFTGNEIKIIGTFYCIVELDGVKELLLAHVTKEKLNLFGLPWIVKLEQKLCKPIVTTIKDTQIENVLAIECIENMKTNIEIELKNKFKQVFSDGLGHCTKTKAHLELKPGVKPIFVKARPVPIGVKDAIEQELNRLQKLGAIKPIEFADWTAPILAVKKANGKIRVCMDYSTGLNASLELNRHPLPSPAEIWAGIHGSKIFSQLDLRDAYLQIELDEFSKKLTCINTHKGLFQVQRRLPFGVKSAPAIFQKLMDKLIIGIPGVYAYLDDVIIVSNTLQEHRLRLLEIFARIEDWGLKIQLDKCKFFENKLKFLGHIVSENEMHKLRGPLDKLLQKNIEWNWGQEQELAFEEIKRILNSNLLLTHFDPDLEIIVTADASNYGVGAMIAHKFPDGSEKAIEYASKSLNSADKNYSQIEKEGLALIFAVEKFHKLLYGRKFKLRTDHKPLLAIFDNKKGIKVYTASRLQRWALILTNYDFDIEFIKTHEMDIEKIKIETENDIKLKLLKKYIAEHWPKEIKDKEMKYWSNIRQNLQVIDDCIVFTDKVVIPKLLRKEILQSLHEFHPGIAKMKGPCKDGKLYLIVIDAHSKWPEVFGNMTTSAKDTIKTLDWLFTHYGYPEKLVSDNGSPFRSIEFKNYCIEKGIEQLFSPPYHPQSNGQAERFIDYFKRMMTKNCKNTDWLQEVLLNYRASPHASLGGKTPAEEFLNRKLRLKWDALRPKNIELNKRNVLSNANNEIVKNKMKNWFDKHHGAKLHDYKIGDHVWFTNYNKGKIEWLEGEILTKKGVIYTVFAHILRTVVTRHSNQLRKRPHIVNNSNIGKNKRIERPNIKNCKTYELRNRTINCKLNYINRSEVMPFKDGSTPNKRAKILPEGSDDQMISISEGTSHENEMET</sequence>
<feature type="domain" description="Reverse transcriptase" evidence="9">
    <location>
        <begin position="225"/>
        <end position="404"/>
    </location>
</feature>
<dbReference type="SUPFAM" id="SSF53098">
    <property type="entry name" value="Ribonuclease H-like"/>
    <property type="match status" value="1"/>
</dbReference>
<dbReference type="InterPro" id="IPR050951">
    <property type="entry name" value="Retrovirus_Pol_polyprotein"/>
</dbReference>
<keyword evidence="6" id="KW-0378">Hydrolase</keyword>
<dbReference type="InterPro" id="IPR012337">
    <property type="entry name" value="RNaseH-like_sf"/>
</dbReference>
<feature type="region of interest" description="Disordered" evidence="8">
    <location>
        <begin position="942"/>
        <end position="978"/>
    </location>
</feature>
<protein>
    <recommendedName>
        <fullName evidence="1">RNA-directed DNA polymerase</fullName>
        <ecNumber evidence="1">2.7.7.49</ecNumber>
    </recommendedName>
</protein>
<keyword evidence="5" id="KW-0255">Endonuclease</keyword>
<dbReference type="PANTHER" id="PTHR37984">
    <property type="entry name" value="PROTEIN CBG26694"/>
    <property type="match status" value="1"/>
</dbReference>
<evidence type="ECO:0000259" key="10">
    <source>
        <dbReference type="PROSITE" id="PS50994"/>
    </source>
</evidence>
<evidence type="ECO:0000256" key="3">
    <source>
        <dbReference type="ARBA" id="ARBA00022695"/>
    </source>
</evidence>
<evidence type="ECO:0000256" key="4">
    <source>
        <dbReference type="ARBA" id="ARBA00022722"/>
    </source>
</evidence>
<dbReference type="InterPro" id="IPR041373">
    <property type="entry name" value="RT_RNaseH"/>
</dbReference>
<dbReference type="Gene3D" id="3.30.420.10">
    <property type="entry name" value="Ribonuclease H-like superfamily/Ribonuclease H"/>
    <property type="match status" value="1"/>
</dbReference>
<reference evidence="12" key="1">
    <citation type="submission" date="2016-11" db="UniProtKB">
        <authorList>
            <consortium name="WormBaseParasite"/>
        </authorList>
    </citation>
    <scope>IDENTIFICATION</scope>
</reference>
<dbReference type="SUPFAM" id="SSF50630">
    <property type="entry name" value="Acid proteases"/>
    <property type="match status" value="1"/>
</dbReference>
<dbReference type="WBParaSite" id="MhA1_Contig1102.frz3.fgene1">
    <property type="protein sequence ID" value="MhA1_Contig1102.frz3.fgene1"/>
    <property type="gene ID" value="MhA1_Contig1102.frz3.fgene1"/>
</dbReference>
<dbReference type="PROSITE" id="PS50878">
    <property type="entry name" value="RT_POL"/>
    <property type="match status" value="1"/>
</dbReference>
<evidence type="ECO:0000256" key="5">
    <source>
        <dbReference type="ARBA" id="ARBA00022759"/>
    </source>
</evidence>
<evidence type="ECO:0000256" key="6">
    <source>
        <dbReference type="ARBA" id="ARBA00022801"/>
    </source>
</evidence>
<dbReference type="Gene3D" id="2.40.70.10">
    <property type="entry name" value="Acid Proteases"/>
    <property type="match status" value="1"/>
</dbReference>
<dbReference type="InterPro" id="IPR043502">
    <property type="entry name" value="DNA/RNA_pol_sf"/>
</dbReference>
<dbReference type="Gene3D" id="3.10.10.10">
    <property type="entry name" value="HIV Type 1 Reverse Transcriptase, subunit A, domain 1"/>
    <property type="match status" value="1"/>
</dbReference>
<dbReference type="Proteomes" id="UP000095281">
    <property type="component" value="Unplaced"/>
</dbReference>
<dbReference type="Pfam" id="PF17917">
    <property type="entry name" value="RT_RNaseH"/>
    <property type="match status" value="1"/>
</dbReference>
<dbReference type="InterPro" id="IPR000477">
    <property type="entry name" value="RT_dom"/>
</dbReference>
<dbReference type="GO" id="GO:0006508">
    <property type="term" value="P:proteolysis"/>
    <property type="evidence" value="ECO:0007669"/>
    <property type="project" value="InterPro"/>
</dbReference>
<evidence type="ECO:0000313" key="11">
    <source>
        <dbReference type="Proteomes" id="UP000095281"/>
    </source>
</evidence>
<dbReference type="EC" id="2.7.7.49" evidence="1"/>
<dbReference type="InterPro" id="IPR021109">
    <property type="entry name" value="Peptidase_aspartic_dom_sf"/>
</dbReference>
<dbReference type="InterPro" id="IPR001584">
    <property type="entry name" value="Integrase_cat-core"/>
</dbReference>
<evidence type="ECO:0000259" key="9">
    <source>
        <dbReference type="PROSITE" id="PS50878"/>
    </source>
</evidence>
<dbReference type="GO" id="GO:0004519">
    <property type="term" value="F:endonuclease activity"/>
    <property type="evidence" value="ECO:0007669"/>
    <property type="project" value="UniProtKB-KW"/>
</dbReference>
<dbReference type="InterPro" id="IPR036397">
    <property type="entry name" value="RNaseH_sf"/>
</dbReference>